<accession>A0A317FIB0</accession>
<evidence type="ECO:0000256" key="5">
    <source>
        <dbReference type="ARBA" id="ARBA00023163"/>
    </source>
</evidence>
<evidence type="ECO:0000313" key="8">
    <source>
        <dbReference type="EMBL" id="PWS37797.1"/>
    </source>
</evidence>
<keyword evidence="5" id="KW-0804">Transcription</keyword>
<evidence type="ECO:0000256" key="1">
    <source>
        <dbReference type="ARBA" id="ARBA00005230"/>
    </source>
</evidence>
<dbReference type="Proteomes" id="UP000245765">
    <property type="component" value="Unassembled WGS sequence"/>
</dbReference>
<reference evidence="9" key="1">
    <citation type="submission" date="2018-05" db="EMBL/GenBank/DDBJ databases">
        <authorList>
            <person name="Du Z."/>
            <person name="Wang X."/>
        </authorList>
    </citation>
    <scope>NUCLEOTIDE SEQUENCE [LARGE SCALE GENOMIC DNA]</scope>
    <source>
        <strain evidence="9">CQN31</strain>
    </source>
</reference>
<evidence type="ECO:0000256" key="2">
    <source>
        <dbReference type="ARBA" id="ARBA00015075"/>
    </source>
</evidence>
<gene>
    <name evidence="8" type="ORF">DFH01_00300</name>
</gene>
<name>A0A317FIB0_9PROT</name>
<dbReference type="InterPro" id="IPR011067">
    <property type="entry name" value="Plasmid_toxin/cell-grow_inhib"/>
</dbReference>
<protein>
    <recommendedName>
        <fullName evidence="2">Toxin CcdB</fullName>
    </recommendedName>
    <alternativeName>
        <fullName evidence="7">Cytotoxic protein CcdB</fullName>
    </alternativeName>
    <alternativeName>
        <fullName evidence="6">Protein LetD</fullName>
    </alternativeName>
</protein>
<comment type="caution">
    <text evidence="8">The sequence shown here is derived from an EMBL/GenBank/DDBJ whole genome shotgun (WGS) entry which is preliminary data.</text>
</comment>
<dbReference type="AlphaFoldDB" id="A0A317FIB0"/>
<proteinExistence type="inferred from homology"/>
<evidence type="ECO:0000256" key="4">
    <source>
        <dbReference type="ARBA" id="ARBA00023015"/>
    </source>
</evidence>
<organism evidence="8 9">
    <name type="scientific">Falsiroseomonas bella</name>
    <dbReference type="NCBI Taxonomy" id="2184016"/>
    <lineage>
        <taxon>Bacteria</taxon>
        <taxon>Pseudomonadati</taxon>
        <taxon>Pseudomonadota</taxon>
        <taxon>Alphaproteobacteria</taxon>
        <taxon>Acetobacterales</taxon>
        <taxon>Roseomonadaceae</taxon>
        <taxon>Falsiroseomonas</taxon>
    </lineage>
</organism>
<evidence type="ECO:0000256" key="7">
    <source>
        <dbReference type="ARBA" id="ARBA00033135"/>
    </source>
</evidence>
<evidence type="ECO:0000256" key="3">
    <source>
        <dbReference type="ARBA" id="ARBA00022491"/>
    </source>
</evidence>
<evidence type="ECO:0000256" key="6">
    <source>
        <dbReference type="ARBA" id="ARBA00029628"/>
    </source>
</evidence>
<keyword evidence="3" id="KW-0678">Repressor</keyword>
<sequence>MAQFDIHRNPSPRSGRSRPYLLVIQSDRFAALETRLVAALALRSALPRGRLELDWLTPGFAVEGQDVFLNPFEITDIAADRLGPAIASLAGDEEARRRVQRALDEVLSHF</sequence>
<dbReference type="SUPFAM" id="SSF50118">
    <property type="entry name" value="Cell growth inhibitor/plasmid maintenance toxic component"/>
    <property type="match status" value="1"/>
</dbReference>
<comment type="similarity">
    <text evidence="1">Belongs to the CcdB toxin family.</text>
</comment>
<dbReference type="EMBL" id="QGNA01000001">
    <property type="protein sequence ID" value="PWS37797.1"/>
    <property type="molecule type" value="Genomic_DNA"/>
</dbReference>
<dbReference type="OrthoDB" id="9813510at2"/>
<dbReference type="Gene3D" id="2.30.30.110">
    <property type="match status" value="1"/>
</dbReference>
<dbReference type="RefSeq" id="WP_109868419.1">
    <property type="nucleotide sequence ID" value="NZ_QGNA01000001.1"/>
</dbReference>
<dbReference type="Pfam" id="PF01845">
    <property type="entry name" value="CcdB"/>
    <property type="match status" value="1"/>
</dbReference>
<evidence type="ECO:0000313" key="9">
    <source>
        <dbReference type="Proteomes" id="UP000245765"/>
    </source>
</evidence>
<keyword evidence="4" id="KW-0805">Transcription regulation</keyword>
<dbReference type="GO" id="GO:0006276">
    <property type="term" value="P:plasmid maintenance"/>
    <property type="evidence" value="ECO:0007669"/>
    <property type="project" value="InterPro"/>
</dbReference>
<dbReference type="GO" id="GO:0008657">
    <property type="term" value="F:DNA topoisomerase type II (double strand cut, ATP-hydrolyzing) inhibitor activity"/>
    <property type="evidence" value="ECO:0007669"/>
    <property type="project" value="InterPro"/>
</dbReference>
<keyword evidence="9" id="KW-1185">Reference proteome</keyword>
<dbReference type="InterPro" id="IPR002712">
    <property type="entry name" value="CcdB"/>
</dbReference>